<proteinExistence type="predicted"/>
<accession>A0A165E2A7</accession>
<evidence type="ECO:0000256" key="1">
    <source>
        <dbReference type="SAM" id="MobiDB-lite"/>
    </source>
</evidence>
<keyword evidence="2" id="KW-0812">Transmembrane</keyword>
<evidence type="ECO:0000313" key="4">
    <source>
        <dbReference type="Proteomes" id="UP000077266"/>
    </source>
</evidence>
<feature type="compositionally biased region" description="Low complexity" evidence="1">
    <location>
        <begin position="172"/>
        <end position="183"/>
    </location>
</feature>
<feature type="compositionally biased region" description="Polar residues" evidence="1">
    <location>
        <begin position="157"/>
        <end position="169"/>
    </location>
</feature>
<protein>
    <submittedName>
        <fullName evidence="3">Uncharacterized protein</fullName>
    </submittedName>
</protein>
<feature type="region of interest" description="Disordered" evidence="1">
    <location>
        <begin position="154"/>
        <end position="183"/>
    </location>
</feature>
<name>A0A165E2A7_EXIGL</name>
<organism evidence="3 4">
    <name type="scientific">Exidia glandulosa HHB12029</name>
    <dbReference type="NCBI Taxonomy" id="1314781"/>
    <lineage>
        <taxon>Eukaryota</taxon>
        <taxon>Fungi</taxon>
        <taxon>Dikarya</taxon>
        <taxon>Basidiomycota</taxon>
        <taxon>Agaricomycotina</taxon>
        <taxon>Agaricomycetes</taxon>
        <taxon>Auriculariales</taxon>
        <taxon>Exidiaceae</taxon>
        <taxon>Exidia</taxon>
    </lineage>
</organism>
<keyword evidence="2" id="KW-1133">Transmembrane helix</keyword>
<feature type="transmembrane region" description="Helical" evidence="2">
    <location>
        <begin position="208"/>
        <end position="229"/>
    </location>
</feature>
<sequence>MSTVIVPSDERWSVPKAIGQALPAPAKQAFEQSGCGESYPVDVRGVQDVIRLSSRTAVTIYGYARTNATDVLHAAYYTLDAPTTTARGSQYIPVKLPASAYDVCDPVLLRLTGLWVEQSHVLQLNVATSPSWAEPLATDIVIYNATIDDTRGRITGTPISRTATSTTPEHTAPPSSASAIASIDSSQPISSTTAADQTNNGNKPQKTLVLVGPGLVVILIIAFTVRWLIRRRRRLQSVNAASEIIKPYGMTPGDAYDLESAHARRTTDLPAKVVAIKQLASTFPDSMSAHSGLNAFSPISHTATVGMDEPLRDRDDIAPVYHADIHVALDDAVRRAGFSMGALLASLQRVHNNGVEAVESPVPPTYDGASR</sequence>
<keyword evidence="4" id="KW-1185">Reference proteome</keyword>
<evidence type="ECO:0000313" key="3">
    <source>
        <dbReference type="EMBL" id="KZV85911.1"/>
    </source>
</evidence>
<dbReference type="InParanoid" id="A0A165E2A7"/>
<gene>
    <name evidence="3" type="ORF">EXIGLDRAFT_841136</name>
</gene>
<keyword evidence="2" id="KW-0472">Membrane</keyword>
<reference evidence="3 4" key="1">
    <citation type="journal article" date="2016" name="Mol. Biol. Evol.">
        <title>Comparative Genomics of Early-Diverging Mushroom-Forming Fungi Provides Insights into the Origins of Lignocellulose Decay Capabilities.</title>
        <authorList>
            <person name="Nagy L.G."/>
            <person name="Riley R."/>
            <person name="Tritt A."/>
            <person name="Adam C."/>
            <person name="Daum C."/>
            <person name="Floudas D."/>
            <person name="Sun H."/>
            <person name="Yadav J.S."/>
            <person name="Pangilinan J."/>
            <person name="Larsson K.H."/>
            <person name="Matsuura K."/>
            <person name="Barry K."/>
            <person name="Labutti K."/>
            <person name="Kuo R."/>
            <person name="Ohm R.A."/>
            <person name="Bhattacharya S.S."/>
            <person name="Shirouzu T."/>
            <person name="Yoshinaga Y."/>
            <person name="Martin F.M."/>
            <person name="Grigoriev I.V."/>
            <person name="Hibbett D.S."/>
        </authorList>
    </citation>
    <scope>NUCLEOTIDE SEQUENCE [LARGE SCALE GENOMIC DNA]</scope>
    <source>
        <strain evidence="3 4">HHB12029</strain>
    </source>
</reference>
<dbReference type="EMBL" id="KV426172">
    <property type="protein sequence ID" value="KZV85911.1"/>
    <property type="molecule type" value="Genomic_DNA"/>
</dbReference>
<dbReference type="AlphaFoldDB" id="A0A165E2A7"/>
<evidence type="ECO:0000256" key="2">
    <source>
        <dbReference type="SAM" id="Phobius"/>
    </source>
</evidence>
<dbReference type="Proteomes" id="UP000077266">
    <property type="component" value="Unassembled WGS sequence"/>
</dbReference>